<reference evidence="11" key="1">
    <citation type="submission" date="2016-10" db="EMBL/GenBank/DDBJ databases">
        <authorList>
            <person name="Varghese N."/>
            <person name="Submissions S."/>
        </authorList>
    </citation>
    <scope>NUCLEOTIDE SEQUENCE [LARGE SCALE GENOMIC DNA]</scope>
    <source>
        <strain evidence="11">CGMCC 1.6981</strain>
    </source>
</reference>
<dbReference type="STRING" id="463301.SAMN04487955_107148"/>
<dbReference type="PANTHER" id="PTHR30477:SF8">
    <property type="entry name" value="METAL TRANSPORT SYSTEM MEMBRANE PROTEIN CT_070-RELATED"/>
    <property type="match status" value="1"/>
</dbReference>
<feature type="transmembrane region" description="Helical" evidence="9">
    <location>
        <begin position="276"/>
        <end position="296"/>
    </location>
</feature>
<dbReference type="PANTHER" id="PTHR30477">
    <property type="entry name" value="ABC-TRANSPORTER METAL-BINDING PROTEIN"/>
    <property type="match status" value="1"/>
</dbReference>
<comment type="subcellular location">
    <subcellularLocation>
        <location evidence="1 8">Cell membrane</location>
        <topology evidence="1 8">Multi-pass membrane protein</topology>
    </subcellularLocation>
</comment>
<feature type="transmembrane region" description="Helical" evidence="9">
    <location>
        <begin position="132"/>
        <end position="152"/>
    </location>
</feature>
<dbReference type="Proteomes" id="UP000198693">
    <property type="component" value="Unassembled WGS sequence"/>
</dbReference>
<feature type="transmembrane region" description="Helical" evidence="9">
    <location>
        <begin position="91"/>
        <end position="112"/>
    </location>
</feature>
<keyword evidence="5 8" id="KW-0812">Transmembrane</keyword>
<evidence type="ECO:0000256" key="9">
    <source>
        <dbReference type="SAM" id="Phobius"/>
    </source>
</evidence>
<dbReference type="OrthoDB" id="9804300at2"/>
<dbReference type="GO" id="GO:0055085">
    <property type="term" value="P:transmembrane transport"/>
    <property type="evidence" value="ECO:0007669"/>
    <property type="project" value="InterPro"/>
</dbReference>
<evidence type="ECO:0000256" key="3">
    <source>
        <dbReference type="ARBA" id="ARBA00022448"/>
    </source>
</evidence>
<gene>
    <name evidence="10" type="ORF">SAMN04487955_107148</name>
</gene>
<dbReference type="GO" id="GO:0010043">
    <property type="term" value="P:response to zinc ion"/>
    <property type="evidence" value="ECO:0007669"/>
    <property type="project" value="TreeGrafter"/>
</dbReference>
<evidence type="ECO:0000256" key="2">
    <source>
        <dbReference type="ARBA" id="ARBA00008034"/>
    </source>
</evidence>
<organism evidence="10 11">
    <name type="scientific">Halomonas korlensis</name>
    <dbReference type="NCBI Taxonomy" id="463301"/>
    <lineage>
        <taxon>Bacteria</taxon>
        <taxon>Pseudomonadati</taxon>
        <taxon>Pseudomonadota</taxon>
        <taxon>Gammaproteobacteria</taxon>
        <taxon>Oceanospirillales</taxon>
        <taxon>Halomonadaceae</taxon>
        <taxon>Halomonas</taxon>
    </lineage>
</organism>
<dbReference type="AlphaFoldDB" id="A0A1I7IMS9"/>
<evidence type="ECO:0000313" key="10">
    <source>
        <dbReference type="EMBL" id="SFU74219.1"/>
    </source>
</evidence>
<keyword evidence="3 8" id="KW-0813">Transport</keyword>
<evidence type="ECO:0000256" key="5">
    <source>
        <dbReference type="ARBA" id="ARBA00022692"/>
    </source>
</evidence>
<dbReference type="Gene3D" id="1.10.3470.10">
    <property type="entry name" value="ABC transporter involved in vitamin B12 uptake, BtuC"/>
    <property type="match status" value="1"/>
</dbReference>
<dbReference type="GO" id="GO:0043190">
    <property type="term" value="C:ATP-binding cassette (ABC) transporter complex"/>
    <property type="evidence" value="ECO:0007669"/>
    <property type="project" value="InterPro"/>
</dbReference>
<evidence type="ECO:0000256" key="6">
    <source>
        <dbReference type="ARBA" id="ARBA00022989"/>
    </source>
</evidence>
<evidence type="ECO:0000256" key="7">
    <source>
        <dbReference type="ARBA" id="ARBA00023136"/>
    </source>
</evidence>
<feature type="transmembrane region" description="Helical" evidence="9">
    <location>
        <begin position="199"/>
        <end position="227"/>
    </location>
</feature>
<dbReference type="EMBL" id="FPBP01000007">
    <property type="protein sequence ID" value="SFU74219.1"/>
    <property type="molecule type" value="Genomic_DNA"/>
</dbReference>
<keyword evidence="11" id="KW-1185">Reference proteome</keyword>
<dbReference type="SUPFAM" id="SSF81345">
    <property type="entry name" value="ABC transporter involved in vitamin B12 uptake, BtuC"/>
    <property type="match status" value="1"/>
</dbReference>
<evidence type="ECO:0000256" key="1">
    <source>
        <dbReference type="ARBA" id="ARBA00004651"/>
    </source>
</evidence>
<protein>
    <submittedName>
        <fullName evidence="10">Manganese/zinc/iron transport system permease protein</fullName>
    </submittedName>
</protein>
<dbReference type="RefSeq" id="WP_089795903.1">
    <property type="nucleotide sequence ID" value="NZ_FPBP01000007.1"/>
</dbReference>
<accession>A0A1I7IMS9</accession>
<sequence length="312" mass="32724">MSDFMMFSLVPMSVAVIIGMTCALLGNFLVLRRQSLIGDAISHVALPGIVVSFLLTGTLASTAMMLGAGVSALVTVVMIELIRRLGRVEISAAMGVTFTSLFAFGVLLLEWSQASGVHLDVEHALYGNLESLIWFEGVSLASLFDPVALADLPPQLARVAWVGLLVVAYVVVFRRHLVVGSFDPDFAASVRAHPVIVDLLLVTMVAIAAIAAFEAVGSIIVIAMFICPAAAARLMTNRLGVQIAWSQLFALISSVLGYLLAGHGLIWLGLGFDVSVSAAGMIATISGLILLGACLFGPQRQRAGAASLSQSS</sequence>
<dbReference type="InterPro" id="IPR001626">
    <property type="entry name" value="ABC_TroCD"/>
</dbReference>
<feature type="transmembrane region" description="Helical" evidence="9">
    <location>
        <begin position="36"/>
        <end position="55"/>
    </location>
</feature>
<dbReference type="Pfam" id="PF00950">
    <property type="entry name" value="ABC-3"/>
    <property type="match status" value="2"/>
</dbReference>
<comment type="similarity">
    <text evidence="2 8">Belongs to the ABC-3 integral membrane protein family.</text>
</comment>
<evidence type="ECO:0000256" key="8">
    <source>
        <dbReference type="RuleBase" id="RU003943"/>
    </source>
</evidence>
<dbReference type="InterPro" id="IPR037294">
    <property type="entry name" value="ABC_BtuC-like"/>
</dbReference>
<evidence type="ECO:0000256" key="4">
    <source>
        <dbReference type="ARBA" id="ARBA00022475"/>
    </source>
</evidence>
<keyword evidence="6 9" id="KW-1133">Transmembrane helix</keyword>
<evidence type="ECO:0000313" key="11">
    <source>
        <dbReference type="Proteomes" id="UP000198693"/>
    </source>
</evidence>
<keyword evidence="4" id="KW-1003">Cell membrane</keyword>
<proteinExistence type="inferred from homology"/>
<feature type="transmembrane region" description="Helical" evidence="9">
    <location>
        <begin position="248"/>
        <end position="270"/>
    </location>
</feature>
<feature type="transmembrane region" description="Helical" evidence="9">
    <location>
        <begin position="159"/>
        <end position="179"/>
    </location>
</feature>
<keyword evidence="7 9" id="KW-0472">Membrane</keyword>
<feature type="transmembrane region" description="Helical" evidence="9">
    <location>
        <begin position="6"/>
        <end position="29"/>
    </location>
</feature>
<name>A0A1I7IMS9_9GAMM</name>